<reference evidence="11" key="1">
    <citation type="submission" date="2016-11" db="UniProtKB">
        <authorList>
            <consortium name="WormBaseParasite"/>
        </authorList>
    </citation>
    <scope>IDENTIFICATION</scope>
</reference>
<feature type="region of interest" description="Disordered" evidence="5">
    <location>
        <begin position="38"/>
        <end position="58"/>
    </location>
</feature>
<feature type="region of interest" description="Disordered" evidence="5">
    <location>
        <begin position="152"/>
        <end position="173"/>
    </location>
</feature>
<evidence type="ECO:0000256" key="3">
    <source>
        <dbReference type="ARBA" id="ARBA00022833"/>
    </source>
</evidence>
<evidence type="ECO:0000256" key="2">
    <source>
        <dbReference type="ARBA" id="ARBA00022771"/>
    </source>
</evidence>
<name>A0A1I7S0Y3_BURXY</name>
<feature type="domain" description="C3H1-type" evidence="6">
    <location>
        <begin position="296"/>
        <end position="324"/>
    </location>
</feature>
<evidence type="ECO:0000256" key="4">
    <source>
        <dbReference type="PROSITE-ProRule" id="PRU00723"/>
    </source>
</evidence>
<dbReference type="WBParaSite" id="BXY_0665800.1">
    <property type="protein sequence ID" value="BXY_0665800.1"/>
    <property type="gene ID" value="BXY_0665800"/>
</dbReference>
<dbReference type="Proteomes" id="UP000095284">
    <property type="component" value="Unplaced"/>
</dbReference>
<evidence type="ECO:0000313" key="9">
    <source>
        <dbReference type="Proteomes" id="UP000095284"/>
    </source>
</evidence>
<keyword evidence="10" id="KW-1185">Reference proteome</keyword>
<keyword evidence="3 4" id="KW-0862">Zinc</keyword>
<evidence type="ECO:0000313" key="8">
    <source>
        <dbReference type="EMBL" id="CAG9087879.1"/>
    </source>
</evidence>
<dbReference type="InterPro" id="IPR000571">
    <property type="entry name" value="Znf_CCCH"/>
</dbReference>
<dbReference type="GO" id="GO:0008270">
    <property type="term" value="F:zinc ion binding"/>
    <property type="evidence" value="ECO:0007669"/>
    <property type="project" value="UniProtKB-KW"/>
</dbReference>
<dbReference type="Proteomes" id="UP000582659">
    <property type="component" value="Unassembled WGS sequence"/>
</dbReference>
<dbReference type="OrthoDB" id="10596596at2759"/>
<feature type="zinc finger region" description="C3H1-type" evidence="4">
    <location>
        <begin position="296"/>
        <end position="324"/>
    </location>
</feature>
<keyword evidence="2 4" id="KW-0863">Zinc-finger</keyword>
<evidence type="ECO:0000313" key="7">
    <source>
        <dbReference type="EMBL" id="CAD5211215.1"/>
    </source>
</evidence>
<dbReference type="AlphaFoldDB" id="A0A1I7S0Y3"/>
<dbReference type="SMART" id="SM00356">
    <property type="entry name" value="ZnF_C3H1"/>
    <property type="match status" value="1"/>
</dbReference>
<evidence type="ECO:0000313" key="11">
    <source>
        <dbReference type="WBParaSite" id="BXY_0665800.1"/>
    </source>
</evidence>
<gene>
    <name evidence="7" type="ORF">BXYJ_LOCUS2317</name>
</gene>
<feature type="compositionally biased region" description="Polar residues" evidence="5">
    <location>
        <begin position="42"/>
        <end position="58"/>
    </location>
</feature>
<evidence type="ECO:0000259" key="6">
    <source>
        <dbReference type="PROSITE" id="PS50103"/>
    </source>
</evidence>
<dbReference type="Gene3D" id="4.10.1000.10">
    <property type="entry name" value="Zinc finger, CCCH-type"/>
    <property type="match status" value="1"/>
</dbReference>
<dbReference type="EMBL" id="CAJFCV020000001">
    <property type="protein sequence ID" value="CAG9087879.1"/>
    <property type="molecule type" value="Genomic_DNA"/>
</dbReference>
<feature type="region of interest" description="Disordered" evidence="5">
    <location>
        <begin position="187"/>
        <end position="207"/>
    </location>
</feature>
<keyword evidence="1 4" id="KW-0479">Metal-binding</keyword>
<sequence>MELDRNADLMQFLLNPRAQSKTWHRDIEDEHVFDEIKKTGKDNGSTASSCESEQSPGFATSEVTRKLKFQWDSAGSEDTQTYTTIYPGHIRVPIKSKMTYARAAHSSSRPFALASIKKENISRNCVEEDVETTSEKDGSACEAKADKSCWTENEDKTSCSSMDSSEEVTPSSPQFFTSEFLSKSPPDCTLTHDSDSSHLQTTGYPGPDDKKGLVSLIQNSQYYVTQAHGNGQNIVALNDARPPAKKLINNAWRRLILEDNQHFGGRRACQKPIGQCIICDEILVDHILYKRLLNNFYQSKICFDFAKYQTCRYGENCRYVHQPH</sequence>
<proteinExistence type="predicted"/>
<reference evidence="8" key="2">
    <citation type="submission" date="2020-08" db="EMBL/GenBank/DDBJ databases">
        <authorList>
            <person name="Kikuchi T."/>
        </authorList>
    </citation>
    <scope>NUCLEOTIDE SEQUENCE</scope>
    <source>
        <strain evidence="7">Ka4C1</strain>
    </source>
</reference>
<organism evidence="9 11">
    <name type="scientific">Bursaphelenchus xylophilus</name>
    <name type="common">Pinewood nematode worm</name>
    <name type="synonym">Aphelenchoides xylophilus</name>
    <dbReference type="NCBI Taxonomy" id="6326"/>
    <lineage>
        <taxon>Eukaryota</taxon>
        <taxon>Metazoa</taxon>
        <taxon>Ecdysozoa</taxon>
        <taxon>Nematoda</taxon>
        <taxon>Chromadorea</taxon>
        <taxon>Rhabditida</taxon>
        <taxon>Tylenchina</taxon>
        <taxon>Tylenchomorpha</taxon>
        <taxon>Aphelenchoidea</taxon>
        <taxon>Aphelenchoididae</taxon>
        <taxon>Bursaphelenchus</taxon>
    </lineage>
</organism>
<feature type="compositionally biased region" description="Polar residues" evidence="5">
    <location>
        <begin position="158"/>
        <end position="173"/>
    </location>
</feature>
<dbReference type="InterPro" id="IPR036855">
    <property type="entry name" value="Znf_CCCH_sf"/>
</dbReference>
<dbReference type="Proteomes" id="UP000659654">
    <property type="component" value="Unassembled WGS sequence"/>
</dbReference>
<protein>
    <submittedName>
        <fullName evidence="7">(pine wood nematode) hypothetical protein</fullName>
    </submittedName>
    <submittedName>
        <fullName evidence="11">C3H1-type domain-containing protein</fullName>
    </submittedName>
</protein>
<accession>A0A1I7S0Y3</accession>
<evidence type="ECO:0000256" key="1">
    <source>
        <dbReference type="ARBA" id="ARBA00022723"/>
    </source>
</evidence>
<dbReference type="PROSITE" id="PS50103">
    <property type="entry name" value="ZF_C3H1"/>
    <property type="match status" value="1"/>
</dbReference>
<dbReference type="EMBL" id="CAJFDI010000001">
    <property type="protein sequence ID" value="CAD5211215.1"/>
    <property type="molecule type" value="Genomic_DNA"/>
</dbReference>
<evidence type="ECO:0000256" key="5">
    <source>
        <dbReference type="SAM" id="MobiDB-lite"/>
    </source>
</evidence>
<evidence type="ECO:0000313" key="10">
    <source>
        <dbReference type="Proteomes" id="UP000659654"/>
    </source>
</evidence>
<dbReference type="SUPFAM" id="SSF90229">
    <property type="entry name" value="CCCH zinc finger"/>
    <property type="match status" value="1"/>
</dbReference>